<comment type="caution">
    <text evidence="1">The sequence shown here is derived from an EMBL/GenBank/DDBJ whole genome shotgun (WGS) entry which is preliminary data.</text>
</comment>
<feature type="non-terminal residue" evidence="1">
    <location>
        <position position="1"/>
    </location>
</feature>
<proteinExistence type="predicted"/>
<accession>A0A2P5CQ16</accession>
<gene>
    <name evidence="1" type="ORF">PanWU01x14_133680</name>
</gene>
<reference evidence="2" key="1">
    <citation type="submission" date="2016-06" db="EMBL/GenBank/DDBJ databases">
        <title>Parallel loss of symbiosis genes in relatives of nitrogen-fixing non-legume Parasponia.</title>
        <authorList>
            <person name="Van Velzen R."/>
            <person name="Holmer R."/>
            <person name="Bu F."/>
            <person name="Rutten L."/>
            <person name="Van Zeijl A."/>
            <person name="Liu W."/>
            <person name="Santuari L."/>
            <person name="Cao Q."/>
            <person name="Sharma T."/>
            <person name="Shen D."/>
            <person name="Roswanjaya Y."/>
            <person name="Wardhani T."/>
            <person name="Kalhor M.S."/>
            <person name="Jansen J."/>
            <person name="Van den Hoogen J."/>
            <person name="Gungor B."/>
            <person name="Hartog M."/>
            <person name="Hontelez J."/>
            <person name="Verver J."/>
            <person name="Yang W.-C."/>
            <person name="Schijlen E."/>
            <person name="Repin R."/>
            <person name="Schilthuizen M."/>
            <person name="Schranz E."/>
            <person name="Heidstra R."/>
            <person name="Miyata K."/>
            <person name="Fedorova E."/>
            <person name="Kohlen W."/>
            <person name="Bisseling T."/>
            <person name="Smit S."/>
            <person name="Geurts R."/>
        </authorList>
    </citation>
    <scope>NUCLEOTIDE SEQUENCE [LARGE SCALE GENOMIC DNA]</scope>
    <source>
        <strain evidence="2">cv. WU1-14</strain>
    </source>
</reference>
<evidence type="ECO:0000313" key="1">
    <source>
        <dbReference type="EMBL" id="PON63096.1"/>
    </source>
</evidence>
<evidence type="ECO:0000313" key="2">
    <source>
        <dbReference type="Proteomes" id="UP000237105"/>
    </source>
</evidence>
<sequence length="99" mass="10330">APSDRLRSIKTPKAFLGFSARVSLYTYVCKDTFIWMSINGKAIQRDIDNDNGDLYSLTSGASARVAGAAASAAADALVRSGSHFSSPHSIGHVAGCPLA</sequence>
<dbReference type="Proteomes" id="UP000237105">
    <property type="component" value="Unassembled WGS sequence"/>
</dbReference>
<keyword evidence="2" id="KW-1185">Reference proteome</keyword>
<name>A0A2P5CQ16_PARAD</name>
<organism evidence="1 2">
    <name type="scientific">Parasponia andersonii</name>
    <name type="common">Sponia andersonii</name>
    <dbReference type="NCBI Taxonomy" id="3476"/>
    <lineage>
        <taxon>Eukaryota</taxon>
        <taxon>Viridiplantae</taxon>
        <taxon>Streptophyta</taxon>
        <taxon>Embryophyta</taxon>
        <taxon>Tracheophyta</taxon>
        <taxon>Spermatophyta</taxon>
        <taxon>Magnoliopsida</taxon>
        <taxon>eudicotyledons</taxon>
        <taxon>Gunneridae</taxon>
        <taxon>Pentapetalae</taxon>
        <taxon>rosids</taxon>
        <taxon>fabids</taxon>
        <taxon>Rosales</taxon>
        <taxon>Cannabaceae</taxon>
        <taxon>Parasponia</taxon>
    </lineage>
</organism>
<protein>
    <submittedName>
        <fullName evidence="1">Uncharacterized protein</fullName>
    </submittedName>
</protein>
<dbReference type="EMBL" id="JXTB01000107">
    <property type="protein sequence ID" value="PON63096.1"/>
    <property type="molecule type" value="Genomic_DNA"/>
</dbReference>
<dbReference type="AlphaFoldDB" id="A0A2P5CQ16"/>